<keyword evidence="4" id="KW-1185">Reference proteome</keyword>
<accession>A0A8J3DJI5</accession>
<dbReference type="RefSeq" id="WP_200163301.1">
    <property type="nucleotide sequence ID" value="NZ_BMXG01000023.1"/>
</dbReference>
<reference evidence="3" key="1">
    <citation type="journal article" date="2014" name="Int. J. Syst. Evol. Microbiol.">
        <title>Complete genome sequence of Corynebacterium casei LMG S-19264T (=DSM 44701T), isolated from a smear-ripened cheese.</title>
        <authorList>
            <consortium name="US DOE Joint Genome Institute (JGI-PGF)"/>
            <person name="Walter F."/>
            <person name="Albersmeier A."/>
            <person name="Kalinowski J."/>
            <person name="Ruckert C."/>
        </authorList>
    </citation>
    <scope>NUCLEOTIDE SEQUENCE</scope>
    <source>
        <strain evidence="3">KCTC 12870</strain>
    </source>
</reference>
<dbReference type="NCBIfam" id="TIGR02595">
    <property type="entry name" value="PEP_CTERM"/>
    <property type="match status" value="1"/>
</dbReference>
<organism evidence="3 4">
    <name type="scientific">Cerasicoccus arenae</name>
    <dbReference type="NCBI Taxonomy" id="424488"/>
    <lineage>
        <taxon>Bacteria</taxon>
        <taxon>Pseudomonadati</taxon>
        <taxon>Verrucomicrobiota</taxon>
        <taxon>Opitutia</taxon>
        <taxon>Puniceicoccales</taxon>
        <taxon>Cerasicoccaceae</taxon>
        <taxon>Cerasicoccus</taxon>
    </lineage>
</organism>
<proteinExistence type="predicted"/>
<gene>
    <name evidence="3" type="ORF">GCM10007047_29760</name>
</gene>
<reference evidence="3" key="2">
    <citation type="submission" date="2020-09" db="EMBL/GenBank/DDBJ databases">
        <authorList>
            <person name="Sun Q."/>
            <person name="Kim S."/>
        </authorList>
    </citation>
    <scope>NUCLEOTIDE SEQUENCE</scope>
    <source>
        <strain evidence="3">KCTC 12870</strain>
    </source>
</reference>
<dbReference type="AlphaFoldDB" id="A0A8J3DJI5"/>
<dbReference type="Pfam" id="PF07589">
    <property type="entry name" value="PEP-CTERM"/>
    <property type="match status" value="1"/>
</dbReference>
<comment type="caution">
    <text evidence="3">The sequence shown here is derived from an EMBL/GenBank/DDBJ whole genome shotgun (WGS) entry which is preliminary data.</text>
</comment>
<evidence type="ECO:0000256" key="1">
    <source>
        <dbReference type="SAM" id="SignalP"/>
    </source>
</evidence>
<feature type="chain" id="PRO_5035310203" description="Ice-binding protein C-terminal domain-containing protein" evidence="1">
    <location>
        <begin position="22"/>
        <end position="223"/>
    </location>
</feature>
<name>A0A8J3DJI5_9BACT</name>
<dbReference type="Proteomes" id="UP000642829">
    <property type="component" value="Unassembled WGS sequence"/>
</dbReference>
<evidence type="ECO:0000259" key="2">
    <source>
        <dbReference type="Pfam" id="PF07589"/>
    </source>
</evidence>
<keyword evidence="1" id="KW-0732">Signal</keyword>
<dbReference type="EMBL" id="BMXG01000023">
    <property type="protein sequence ID" value="GHC10457.1"/>
    <property type="molecule type" value="Genomic_DNA"/>
</dbReference>
<feature type="signal peptide" evidence="1">
    <location>
        <begin position="1"/>
        <end position="21"/>
    </location>
</feature>
<protein>
    <recommendedName>
        <fullName evidence="2">Ice-binding protein C-terminal domain-containing protein</fullName>
    </recommendedName>
</protein>
<evidence type="ECO:0000313" key="3">
    <source>
        <dbReference type="EMBL" id="GHC10457.1"/>
    </source>
</evidence>
<feature type="domain" description="Ice-binding protein C-terminal" evidence="2">
    <location>
        <begin position="197"/>
        <end position="221"/>
    </location>
</feature>
<sequence>MKTIALPVAAFSLLAASSAQAIVQAYWDMDSSTVSGKLPPSQGTQAGSISTSFVEFSAGFIGEIQPGIGGTTENILPPPSATNRAVGFFRAGSVYFDGAFEMANFDFTGLTDASLSFAYRSDNVFTWDSNLEIDYRIDDGSWVDFAEGETYNPDWTIATIDFGSILDGQSNVDFRIRTDSWASIAGYLDIDNVQVNAIPEPSTYALLLGISLLGLVAWRRKRS</sequence>
<dbReference type="InterPro" id="IPR013424">
    <property type="entry name" value="Ice-binding_C"/>
</dbReference>
<evidence type="ECO:0000313" key="4">
    <source>
        <dbReference type="Proteomes" id="UP000642829"/>
    </source>
</evidence>